<dbReference type="GO" id="GO:0006520">
    <property type="term" value="P:amino acid metabolic process"/>
    <property type="evidence" value="ECO:0007669"/>
    <property type="project" value="InterPro"/>
</dbReference>
<evidence type="ECO:0000313" key="8">
    <source>
        <dbReference type="Proteomes" id="UP000178349"/>
    </source>
</evidence>
<evidence type="ECO:0000259" key="6">
    <source>
        <dbReference type="Pfam" id="PF17763"/>
    </source>
</evidence>
<dbReference type="SUPFAM" id="SSF53774">
    <property type="entry name" value="Glutaminase/Asparaginase"/>
    <property type="match status" value="1"/>
</dbReference>
<dbReference type="GO" id="GO:0004067">
    <property type="term" value="F:asparaginase activity"/>
    <property type="evidence" value="ECO:0007669"/>
    <property type="project" value="UniProtKB-UniRule"/>
</dbReference>
<dbReference type="PROSITE" id="PS51732">
    <property type="entry name" value="ASN_GLN_ASE_3"/>
    <property type="match status" value="1"/>
</dbReference>
<dbReference type="AlphaFoldDB" id="A0A1F6NS42"/>
<gene>
    <name evidence="7" type="ORF">A2493_02170</name>
</gene>
<dbReference type="InterPro" id="IPR006034">
    <property type="entry name" value="Asparaginase/glutaminase-like"/>
</dbReference>
<dbReference type="Pfam" id="PF00710">
    <property type="entry name" value="Asparaginase"/>
    <property type="match status" value="1"/>
</dbReference>
<dbReference type="PIRSF" id="PIRSF500176">
    <property type="entry name" value="L_ASNase"/>
    <property type="match status" value="1"/>
</dbReference>
<dbReference type="InterPro" id="IPR036152">
    <property type="entry name" value="Asp/glu_Ase-like_sf"/>
</dbReference>
<dbReference type="Pfam" id="PF17763">
    <property type="entry name" value="Asparaginase_C"/>
    <property type="match status" value="1"/>
</dbReference>
<evidence type="ECO:0000256" key="2">
    <source>
        <dbReference type="ARBA" id="ARBA00022801"/>
    </source>
</evidence>
<comment type="similarity">
    <text evidence="1">Belongs to the asparaginase 1 family.</text>
</comment>
<feature type="domain" description="Asparaginase/glutaminase C-terminal" evidence="6">
    <location>
        <begin position="206"/>
        <end position="322"/>
    </location>
</feature>
<dbReference type="EMBL" id="MFQW01000002">
    <property type="protein sequence ID" value="OGH86751.1"/>
    <property type="molecule type" value="Genomic_DNA"/>
</dbReference>
<dbReference type="NCBIfam" id="TIGR00519">
    <property type="entry name" value="asnASE_I"/>
    <property type="match status" value="1"/>
</dbReference>
<dbReference type="SMART" id="SM00870">
    <property type="entry name" value="Asparaginase"/>
    <property type="match status" value="1"/>
</dbReference>
<dbReference type="Gene3D" id="3.40.50.40">
    <property type="match status" value="1"/>
</dbReference>
<dbReference type="InterPro" id="IPR006033">
    <property type="entry name" value="AsnA_fam"/>
</dbReference>
<keyword evidence="2" id="KW-0378">Hydrolase</keyword>
<dbReference type="InterPro" id="IPR027474">
    <property type="entry name" value="L-asparaginase_N"/>
</dbReference>
<dbReference type="InterPro" id="IPR037152">
    <property type="entry name" value="L-asparaginase_N_sf"/>
</dbReference>
<feature type="binding site" evidence="4">
    <location>
        <position position="57"/>
    </location>
    <ligand>
        <name>substrate</name>
    </ligand>
</feature>
<evidence type="ECO:0000256" key="4">
    <source>
        <dbReference type="PIRSR" id="PIRSR001220-2"/>
    </source>
</evidence>
<comment type="caution">
    <text evidence="7">The sequence shown here is derived from an EMBL/GenBank/DDBJ whole genome shotgun (WGS) entry which is preliminary data.</text>
</comment>
<evidence type="ECO:0000256" key="1">
    <source>
        <dbReference type="ARBA" id="ARBA00010518"/>
    </source>
</evidence>
<dbReference type="InterPro" id="IPR041725">
    <property type="entry name" value="L-asparaginase_I"/>
</dbReference>
<dbReference type="Proteomes" id="UP000178349">
    <property type="component" value="Unassembled WGS sequence"/>
</dbReference>
<dbReference type="FunFam" id="3.40.50.1170:FF:000001">
    <property type="entry name" value="L-asparaginase 2"/>
    <property type="match status" value="1"/>
</dbReference>
<name>A0A1F6NS42_9BACT</name>
<feature type="active site" description="O-isoaspartyl threonine intermediate" evidence="3">
    <location>
        <position position="13"/>
    </location>
</feature>
<organism evidence="7 8">
    <name type="scientific">Candidatus Magasanikbacteria bacterium RIFOXYC12_FULL_33_11</name>
    <dbReference type="NCBI Taxonomy" id="1798701"/>
    <lineage>
        <taxon>Bacteria</taxon>
        <taxon>Candidatus Magasanikiibacteriota</taxon>
    </lineage>
</organism>
<proteinExistence type="inferred from homology"/>
<evidence type="ECO:0008006" key="9">
    <source>
        <dbReference type="Google" id="ProtNLM"/>
    </source>
</evidence>
<evidence type="ECO:0000313" key="7">
    <source>
        <dbReference type="EMBL" id="OGH86751.1"/>
    </source>
</evidence>
<evidence type="ECO:0000256" key="3">
    <source>
        <dbReference type="PIRSR" id="PIRSR001220-1"/>
    </source>
</evidence>
<dbReference type="PIRSF" id="PIRSF001220">
    <property type="entry name" value="L-ASNase_gatD"/>
    <property type="match status" value="1"/>
</dbReference>
<protein>
    <recommendedName>
        <fullName evidence="9">Asparaginase</fullName>
    </recommendedName>
</protein>
<dbReference type="Gene3D" id="3.40.50.1170">
    <property type="entry name" value="L-asparaginase, N-terminal domain"/>
    <property type="match status" value="1"/>
</dbReference>
<dbReference type="PANTHER" id="PTHR11707:SF28">
    <property type="entry name" value="60 KDA LYSOPHOSPHOLIPASE"/>
    <property type="match status" value="1"/>
</dbReference>
<reference evidence="7 8" key="1">
    <citation type="journal article" date="2016" name="Nat. Commun.">
        <title>Thousands of microbial genomes shed light on interconnected biogeochemical processes in an aquifer system.</title>
        <authorList>
            <person name="Anantharaman K."/>
            <person name="Brown C.T."/>
            <person name="Hug L.A."/>
            <person name="Sharon I."/>
            <person name="Castelle C.J."/>
            <person name="Probst A.J."/>
            <person name="Thomas B.C."/>
            <person name="Singh A."/>
            <person name="Wilkins M.J."/>
            <person name="Karaoz U."/>
            <person name="Brodie E.L."/>
            <person name="Williams K.H."/>
            <person name="Hubbard S.S."/>
            <person name="Banfield J.F."/>
        </authorList>
    </citation>
    <scope>NUCLEOTIDE SEQUENCE [LARGE SCALE GENOMIC DNA]</scope>
</reference>
<dbReference type="InterPro" id="IPR027473">
    <property type="entry name" value="L-asparaginase_C"/>
</dbReference>
<dbReference type="InterPro" id="IPR040919">
    <property type="entry name" value="Asparaginase_C"/>
</dbReference>
<dbReference type="CDD" id="cd08963">
    <property type="entry name" value="L-asparaginase_I"/>
    <property type="match status" value="1"/>
</dbReference>
<dbReference type="SFLD" id="SFLDS00057">
    <property type="entry name" value="Glutaminase/Asparaginase"/>
    <property type="match status" value="1"/>
</dbReference>
<feature type="binding site" evidence="4">
    <location>
        <begin position="88"/>
        <end position="89"/>
    </location>
    <ligand>
        <name>substrate</name>
    </ligand>
</feature>
<feature type="domain" description="L-asparaginase N-terminal" evidence="5">
    <location>
        <begin position="4"/>
        <end position="182"/>
    </location>
</feature>
<dbReference type="PANTHER" id="PTHR11707">
    <property type="entry name" value="L-ASPARAGINASE"/>
    <property type="match status" value="1"/>
</dbReference>
<evidence type="ECO:0000259" key="5">
    <source>
        <dbReference type="Pfam" id="PF00710"/>
    </source>
</evidence>
<accession>A0A1F6NS42</accession>
<sequence>MKPKILLLFAGGTIGMVPNPKTGALQPAQSALEVLNNIPELSEIADIDFELVANVDSSNMVPDHWIKLAKRILAKYHDYDGFVVAQGTDTMAYSASALSYALGNLGKPVVFTGSLIPLLEIGSDARNNLLYACMTAGLNIAEVCIVMSNQILRGNRAKKHHESFVAAFHSPNFPELGELGRPIVLNEWCHKRHNGELEAKIDFDRRIVVIKLFPGFNPEILEHLLSLDIRAIVIEGFGPGNVPFLETSIIPGIIKAREKNIVVLIANQMERGKTHLEAYEAGLKAKEAGAISAHDMTTEAAVTKLMWALSQVNSIEEVNKIMSSNIAGELI</sequence>
<dbReference type="PRINTS" id="PR00139">
    <property type="entry name" value="ASNGLNASE"/>
</dbReference>